<dbReference type="AlphaFoldDB" id="X1EK41"/>
<dbReference type="Pfam" id="PF01026">
    <property type="entry name" value="TatD_DNase"/>
    <property type="match status" value="1"/>
</dbReference>
<organism evidence="2">
    <name type="scientific">marine sediment metagenome</name>
    <dbReference type="NCBI Taxonomy" id="412755"/>
    <lineage>
        <taxon>unclassified sequences</taxon>
        <taxon>metagenomes</taxon>
        <taxon>ecological metagenomes</taxon>
    </lineage>
</organism>
<comment type="caution">
    <text evidence="2">The sequence shown here is derived from an EMBL/GenBank/DDBJ whole genome shotgun (WGS) entry which is preliminary data.</text>
</comment>
<evidence type="ECO:0008006" key="3">
    <source>
        <dbReference type="Google" id="ProtNLM"/>
    </source>
</evidence>
<dbReference type="SUPFAM" id="SSF51556">
    <property type="entry name" value="Metallo-dependent hydrolases"/>
    <property type="match status" value="1"/>
</dbReference>
<accession>X1EK41</accession>
<dbReference type="InterPro" id="IPR001130">
    <property type="entry name" value="TatD-like"/>
</dbReference>
<dbReference type="PANTHER" id="PTHR46124">
    <property type="entry name" value="D-AMINOACYL-TRNA DEACYLASE"/>
    <property type="match status" value="1"/>
</dbReference>
<protein>
    <recommendedName>
        <fullName evidence="3">Hydrolase TatD</fullName>
    </recommendedName>
</protein>
<dbReference type="EMBL" id="BARU01001786">
    <property type="protein sequence ID" value="GAH20750.1"/>
    <property type="molecule type" value="Genomic_DNA"/>
</dbReference>
<dbReference type="InterPro" id="IPR032466">
    <property type="entry name" value="Metal_Hydrolase"/>
</dbReference>
<gene>
    <name evidence="2" type="ORF">S03H2_04491</name>
</gene>
<sequence length="134" mass="15679">MLIDTHAHLNFDAYKADSEEVIKRTLENNVWVINVGTQYNTSKKAIEIAEKQKRGVYAAIGLHPIHLNTGLVKMKLDQEEIAFNSREEEFDYEKYKKLAQSEKIVAIGEIGLDYYYKPKTKRKLELFKEKQRKT</sequence>
<dbReference type="InterPro" id="IPR018228">
    <property type="entry name" value="DNase_TatD-rel_CS"/>
</dbReference>
<evidence type="ECO:0000313" key="2">
    <source>
        <dbReference type="EMBL" id="GAH20750.1"/>
    </source>
</evidence>
<feature type="non-terminal residue" evidence="2">
    <location>
        <position position="134"/>
    </location>
</feature>
<name>X1EK41_9ZZZZ</name>
<dbReference type="GO" id="GO:0016788">
    <property type="term" value="F:hydrolase activity, acting on ester bonds"/>
    <property type="evidence" value="ECO:0007669"/>
    <property type="project" value="InterPro"/>
</dbReference>
<reference evidence="2" key="1">
    <citation type="journal article" date="2014" name="Front. Microbiol.">
        <title>High frequency of phylogenetically diverse reductive dehalogenase-homologous genes in deep subseafloor sedimentary metagenomes.</title>
        <authorList>
            <person name="Kawai M."/>
            <person name="Futagami T."/>
            <person name="Toyoda A."/>
            <person name="Takaki Y."/>
            <person name="Nishi S."/>
            <person name="Hori S."/>
            <person name="Arai W."/>
            <person name="Tsubouchi T."/>
            <person name="Morono Y."/>
            <person name="Uchiyama I."/>
            <person name="Ito T."/>
            <person name="Fujiyama A."/>
            <person name="Inagaki F."/>
            <person name="Takami H."/>
        </authorList>
    </citation>
    <scope>NUCLEOTIDE SEQUENCE</scope>
    <source>
        <strain evidence="2">Expedition CK06-06</strain>
    </source>
</reference>
<evidence type="ECO:0000256" key="1">
    <source>
        <dbReference type="ARBA" id="ARBA00022801"/>
    </source>
</evidence>
<proteinExistence type="predicted"/>
<keyword evidence="1" id="KW-0378">Hydrolase</keyword>
<dbReference type="Gene3D" id="3.20.20.140">
    <property type="entry name" value="Metal-dependent hydrolases"/>
    <property type="match status" value="1"/>
</dbReference>
<dbReference type="PROSITE" id="PS01137">
    <property type="entry name" value="TATD_1"/>
    <property type="match status" value="1"/>
</dbReference>
<dbReference type="PANTHER" id="PTHR46124:SF2">
    <property type="entry name" value="D-AMINOACYL-TRNA DEACYLASE"/>
    <property type="match status" value="1"/>
</dbReference>